<keyword evidence="3" id="KW-1185">Reference proteome</keyword>
<reference evidence="2" key="1">
    <citation type="submission" date="2023-01" db="EMBL/GenBank/DDBJ databases">
        <title>Whole genome sequence of Paucibacter sp. S2-9 isolated from pond sediment.</title>
        <authorList>
            <person name="Jung J.Y."/>
        </authorList>
    </citation>
    <scope>NUCLEOTIDE SEQUENCE</scope>
    <source>
        <strain evidence="2">S2-9</strain>
    </source>
</reference>
<dbReference type="InterPro" id="IPR009097">
    <property type="entry name" value="Cyclic_Pdiesterase"/>
</dbReference>
<dbReference type="EMBL" id="CP116346">
    <property type="protein sequence ID" value="WIT10483.1"/>
    <property type="molecule type" value="Genomic_DNA"/>
</dbReference>
<dbReference type="GO" id="GO:0004113">
    <property type="term" value="F:2',3'-cyclic-nucleotide 3'-phosphodiesterase activity"/>
    <property type="evidence" value="ECO:0007669"/>
    <property type="project" value="InterPro"/>
</dbReference>
<dbReference type="SUPFAM" id="SSF55144">
    <property type="entry name" value="LigT-like"/>
    <property type="match status" value="1"/>
</dbReference>
<dbReference type="KEGG" id="pais:PFX98_16385"/>
<dbReference type="Proteomes" id="UP001177769">
    <property type="component" value="Chromosome"/>
</dbReference>
<evidence type="ECO:0000313" key="2">
    <source>
        <dbReference type="EMBL" id="WIT10483.1"/>
    </source>
</evidence>
<dbReference type="NCBIfam" id="TIGR02258">
    <property type="entry name" value="2_5_ligase"/>
    <property type="match status" value="1"/>
</dbReference>
<dbReference type="InterPro" id="IPR004175">
    <property type="entry name" value="RNA_CPDase"/>
</dbReference>
<dbReference type="PANTHER" id="PTHR35561:SF1">
    <property type="entry name" value="RNA 2',3'-CYCLIC PHOSPHODIESTERASE"/>
    <property type="match status" value="1"/>
</dbReference>
<dbReference type="PANTHER" id="PTHR35561">
    <property type="entry name" value="RNA 2',3'-CYCLIC PHOSPHODIESTERASE"/>
    <property type="match status" value="1"/>
</dbReference>
<organism evidence="2 3">
    <name type="scientific">Paucibacter sediminis</name>
    <dbReference type="NCBI Taxonomy" id="3019553"/>
    <lineage>
        <taxon>Bacteria</taxon>
        <taxon>Pseudomonadati</taxon>
        <taxon>Pseudomonadota</taxon>
        <taxon>Betaproteobacteria</taxon>
        <taxon>Burkholderiales</taxon>
        <taxon>Sphaerotilaceae</taxon>
        <taxon>Roseateles</taxon>
    </lineage>
</organism>
<evidence type="ECO:0000256" key="1">
    <source>
        <dbReference type="ARBA" id="ARBA00022801"/>
    </source>
</evidence>
<dbReference type="Gene3D" id="3.90.1140.10">
    <property type="entry name" value="Cyclic phosphodiesterase"/>
    <property type="match status" value="1"/>
</dbReference>
<keyword evidence="1" id="KW-0378">Hydrolase</keyword>
<dbReference type="RefSeq" id="WP_285231556.1">
    <property type="nucleotide sequence ID" value="NZ_CP116346.1"/>
</dbReference>
<evidence type="ECO:0000313" key="3">
    <source>
        <dbReference type="Proteomes" id="UP001177769"/>
    </source>
</evidence>
<sequence length="187" mass="21023">MDEGTPRPTDRLFFALRPDAAAVARIAALQQRLRAEHGLRGRANRPEHFHLTLRMVGDFWGLPPALVEALCAQATRLRMPPLQLVLDQALSFQSNRRRRNFPFVLLAGEPLAPLRQFQGELERALVAMGLAPAPGSFTPHLTLGYDDRAVAPQPITPLPWRADEFLLIHSLIGRRTHRVLGRWPANE</sequence>
<gene>
    <name evidence="2" type="primary">thpR</name>
    <name evidence="2" type="ORF">PFX98_16385</name>
</gene>
<protein>
    <submittedName>
        <fullName evidence="2">RNA 2',3'-cyclic phosphodiesterase</fullName>
    </submittedName>
</protein>
<accession>A0AA95NB66</accession>
<dbReference type="AlphaFoldDB" id="A0AA95NB66"/>
<name>A0AA95NB66_9BURK</name>
<proteinExistence type="predicted"/>
<dbReference type="Pfam" id="PF13563">
    <property type="entry name" value="2_5_RNA_ligase2"/>
    <property type="match status" value="1"/>
</dbReference>
<dbReference type="GO" id="GO:0008664">
    <property type="term" value="F:RNA 2',3'-cyclic 3'-phosphodiesterase activity"/>
    <property type="evidence" value="ECO:0007669"/>
    <property type="project" value="InterPro"/>
</dbReference>